<protein>
    <submittedName>
        <fullName evidence="1">Uncharacterized protein</fullName>
    </submittedName>
</protein>
<dbReference type="EMBL" id="RBON01000126">
    <property type="protein sequence ID" value="RMM69895.1"/>
    <property type="molecule type" value="Genomic_DNA"/>
</dbReference>
<evidence type="ECO:0000313" key="1">
    <source>
        <dbReference type="EMBL" id="RMM69895.1"/>
    </source>
</evidence>
<dbReference type="Proteomes" id="UP000276829">
    <property type="component" value="Unassembled WGS sequence"/>
</dbReference>
<proteinExistence type="predicted"/>
<reference evidence="1 2" key="1">
    <citation type="submission" date="2018-08" db="EMBL/GenBank/DDBJ databases">
        <title>Recombination of ecologically and evolutionarily significant loci maintains genetic cohesion in the Pseudomonas syringae species complex.</title>
        <authorList>
            <person name="Dillon M."/>
            <person name="Thakur S."/>
            <person name="Almeida R.N.D."/>
            <person name="Weir B.S."/>
            <person name="Guttman D.S."/>
        </authorList>
    </citation>
    <scope>NUCLEOTIDE SEQUENCE [LARGE SCALE GENOMIC DNA]</scope>
    <source>
        <strain evidence="1 2">ICMP 4324</strain>
    </source>
</reference>
<dbReference type="AlphaFoldDB" id="A0A3M3G7J4"/>
<name>A0A3M3G7J4_PSESG</name>
<organism evidence="1 2">
    <name type="scientific">Pseudomonas savastanoi pv. glycinea</name>
    <name type="common">Pseudomonas syringae pv. glycinea</name>
    <dbReference type="NCBI Taxonomy" id="318"/>
    <lineage>
        <taxon>Bacteria</taxon>
        <taxon>Pseudomonadati</taxon>
        <taxon>Pseudomonadota</taxon>
        <taxon>Gammaproteobacteria</taxon>
        <taxon>Pseudomonadales</taxon>
        <taxon>Pseudomonadaceae</taxon>
        <taxon>Pseudomonas</taxon>
    </lineage>
</organism>
<gene>
    <name evidence="1" type="ORF">ALQ73_00399</name>
</gene>
<evidence type="ECO:0000313" key="2">
    <source>
        <dbReference type="Proteomes" id="UP000276829"/>
    </source>
</evidence>
<comment type="caution">
    <text evidence="1">The sequence shown here is derived from an EMBL/GenBank/DDBJ whole genome shotgun (WGS) entry which is preliminary data.</text>
</comment>
<accession>A0A3M3G7J4</accession>
<sequence>MMRDNIPVEAIQLRRPEPAAATAPDNLRGSIKMSVIIVSDEHISAMLRFGFGDGWADEAFRVQLQTAANILREENTDSYNERYRQEHAEYVPCVIDYTQPEVSPVQVLKLLQCYEGNSDQLGTYHLSRAAEEIRRIREKAIRGLAGYDAARWEI</sequence>